<protein>
    <submittedName>
        <fullName evidence="2">Uncharacterized protein</fullName>
    </submittedName>
</protein>
<feature type="compositionally biased region" description="Basic and acidic residues" evidence="1">
    <location>
        <begin position="274"/>
        <end position="283"/>
    </location>
</feature>
<feature type="compositionally biased region" description="Polar residues" evidence="1">
    <location>
        <begin position="43"/>
        <end position="52"/>
    </location>
</feature>
<feature type="region of interest" description="Disordered" evidence="1">
    <location>
        <begin position="984"/>
        <end position="1016"/>
    </location>
</feature>
<accession>A0AAV2QKS1</accession>
<feature type="region of interest" description="Disordered" evidence="1">
    <location>
        <begin position="265"/>
        <end position="292"/>
    </location>
</feature>
<comment type="caution">
    <text evidence="2">The sequence shown here is derived from an EMBL/GenBank/DDBJ whole genome shotgun (WGS) entry which is preliminary data.</text>
</comment>
<feature type="compositionally biased region" description="Basic and acidic residues" evidence="1">
    <location>
        <begin position="543"/>
        <end position="576"/>
    </location>
</feature>
<keyword evidence="3" id="KW-1185">Reference proteome</keyword>
<feature type="region of interest" description="Disordered" evidence="1">
    <location>
        <begin position="1"/>
        <end position="52"/>
    </location>
</feature>
<organism evidence="2 3">
    <name type="scientific">Meganyctiphanes norvegica</name>
    <name type="common">Northern krill</name>
    <name type="synonym">Thysanopoda norvegica</name>
    <dbReference type="NCBI Taxonomy" id="48144"/>
    <lineage>
        <taxon>Eukaryota</taxon>
        <taxon>Metazoa</taxon>
        <taxon>Ecdysozoa</taxon>
        <taxon>Arthropoda</taxon>
        <taxon>Crustacea</taxon>
        <taxon>Multicrustacea</taxon>
        <taxon>Malacostraca</taxon>
        <taxon>Eumalacostraca</taxon>
        <taxon>Eucarida</taxon>
        <taxon>Euphausiacea</taxon>
        <taxon>Euphausiidae</taxon>
        <taxon>Meganyctiphanes</taxon>
    </lineage>
</organism>
<evidence type="ECO:0000256" key="1">
    <source>
        <dbReference type="SAM" id="MobiDB-lite"/>
    </source>
</evidence>
<reference evidence="2 3" key="1">
    <citation type="submission" date="2024-05" db="EMBL/GenBank/DDBJ databases">
        <authorList>
            <person name="Wallberg A."/>
        </authorList>
    </citation>
    <scope>NUCLEOTIDE SEQUENCE [LARGE SCALE GENOMIC DNA]</scope>
</reference>
<name>A0AAV2QKS1_MEGNR</name>
<dbReference type="Proteomes" id="UP001497623">
    <property type="component" value="Unassembled WGS sequence"/>
</dbReference>
<feature type="region of interest" description="Disordered" evidence="1">
    <location>
        <begin position="1258"/>
        <end position="1279"/>
    </location>
</feature>
<feature type="region of interest" description="Disordered" evidence="1">
    <location>
        <begin position="378"/>
        <end position="397"/>
    </location>
</feature>
<feature type="compositionally biased region" description="Basic and acidic residues" evidence="1">
    <location>
        <begin position="984"/>
        <end position="995"/>
    </location>
</feature>
<gene>
    <name evidence="2" type="ORF">MNOR_LOCUS12529</name>
</gene>
<evidence type="ECO:0000313" key="3">
    <source>
        <dbReference type="Proteomes" id="UP001497623"/>
    </source>
</evidence>
<sequence length="1529" mass="171086">MDSKSGTQAKSIKRRKSGKGRKDMEGYNVPNKTKNLKEKDCENQLSAQSSQKVANTLVKKVDVVEPSKINKDGKIPVVSIKNKLEDKTTVKVKKCGDTIETRVDAKCKKTFNLGDDFKDAIEKRNDEAEAGIHSLSKNIKYARMKKKTNEKIQDSWNRSFMKNTASFMSKEDMKQDKTMAENKNNKEDSNESLCKANINCKQIEKIIIDEIGNVHESTEAYDEHYSENIISESVDTADDNAQVSKSIETLKKIVDKVIDENKEMKYQKASSTERSIDSKDHTTQTKFPPYRSRFVSDSEGIKKFIKDHSKSNNSTRLSSEDSHQKQESSVSSNETSKESSEPSVVDSGEAIDEEDKPVKFFISDDESDSDTAIFVDAAPSEPQDQDISDSDMNALGSDNIDSERELSSEQIIENNENTDTATPNILENDDVLNNDSCLPINMKNDKTDSSVYIDMIEDNSEKNSDKDTMDHTAKDKNNISNFDYGASAIDKIFHDLTFDHKEKGDNISEPHIRKEKEDNLICFPWAGEETQEYRLGQILKSTSDENKSKTCENESDPKGVDFAEPKSSEEKEKPSKTDQSSRTISGFGRSYRNFQRYEGITNSIAQEKFVQAEITGNETVPSMGKNQDISGQDNVVCGTVNNDTKKMKKSTEVVDTMSFLGITDKVEVPNISTPLEKMEKMEGELEMKTEQYIKQKSSEIYADAQAKAISKTSLNLESPNNKNINEPLPFATAFETLASIKKSLLEAQEYPFQNKLNELSGYTKMKSEEDMNISRDCTSETNQKTAVNNSIKPGAGIGDKIKEMLGLCNISEEMNTSNSKTLISNSVHSTHIDMSNTINLGEKNQNNFSQMTPKNTPNVDGNSEINSKVETLENVSLAANSSLKEADGAISKAETLLKSGKNVFNICDPRKISFSGINRKCKLDINPPENQSNRLVNQKDGKGIKQLKKYSTRSLSQPVPVKTDNYEILSESDLLPHTKFTNEGRKNRLKAEKPSLRRTMSQDESEETSIQTIHPSKYQSKKVSEKILKNIEDNNELIRDSMPGSLDKDMNVTDGQSKLVDVESSEDTSLITWSTDSPIIDHCKSSEFDSYTKYFKKFTHTKSEKFVHTLTDTAYEPLEDEKIKIPEPGAINSGLWDQKKFDELNIKNNTSDNQDRTNEEYSSILIFDDLCPDKWKEQCKVDVNVDKQNESSFKLGNISGIKKEPLQKSIPSENVDVKVHHFNIEKQSQSSIKKHKVSWLLNNDSDIEYSQSTSLAKQSVTEGAHSKPKRLQSPPPKLPSAIEISDADFDAAIMSPTSPDFNASGSLNTLLSKLSNADICMDKKYIPLTKFSDQFQSGQPSKPHLFTSTLKVSECNQSSKNTEQETSTKRPELVSTTIADWKVSSPVFEAELTLSPTLSKNQSTTTGLKEPTYFFSTGNKVSLDESHTKTNENVIKSKHTFPEKIKAATESSIPPPKTFAEKKSAPSLENQLSSLFSVREKRTPVTPIQSPTGFKGNLGIPTLPTEDLIFSDIVEDSKFKLEGVKSTKI</sequence>
<proteinExistence type="predicted"/>
<dbReference type="EMBL" id="CAXKWB010006887">
    <property type="protein sequence ID" value="CAL4084822.1"/>
    <property type="molecule type" value="Genomic_DNA"/>
</dbReference>
<evidence type="ECO:0000313" key="2">
    <source>
        <dbReference type="EMBL" id="CAL4084822.1"/>
    </source>
</evidence>
<feature type="region of interest" description="Disordered" evidence="1">
    <location>
        <begin position="305"/>
        <end position="357"/>
    </location>
</feature>
<feature type="region of interest" description="Disordered" evidence="1">
    <location>
        <begin position="543"/>
        <end position="587"/>
    </location>
</feature>